<name>A0A5V6NJX1_SALET</name>
<accession>A0A5V6NJX1</accession>
<dbReference type="EMBL" id="AAHDIV010000096">
    <property type="protein sequence ID" value="EBU8137074.1"/>
    <property type="molecule type" value="Genomic_DNA"/>
</dbReference>
<comment type="caution">
    <text evidence="1">The sequence shown here is derived from an EMBL/GenBank/DDBJ whole genome shotgun (WGS) entry which is preliminary data.</text>
</comment>
<protein>
    <submittedName>
        <fullName evidence="1">Uncharacterized protein</fullName>
    </submittedName>
</protein>
<reference evidence="1" key="1">
    <citation type="submission" date="2018-05" db="EMBL/GenBank/DDBJ databases">
        <authorList>
            <person name="Ashton P.M."/>
            <person name="Dallman T."/>
            <person name="Nair S."/>
            <person name="De Pinna E."/>
            <person name="Peters T."/>
            <person name="Grant K."/>
        </authorList>
    </citation>
    <scope>NUCLEOTIDE SEQUENCE [LARGE SCALE GENOMIC DNA]</scope>
    <source>
        <strain evidence="1">127535</strain>
    </source>
</reference>
<proteinExistence type="predicted"/>
<gene>
    <name evidence="1" type="ORF">DLM27_26240</name>
</gene>
<sequence>MGTVDKQTLQNSNVVILAEHQVREENYHPVIIRFFFINKKQEMKKQGCFYPGIYGGADVAFFFRGAELNCQYSLFLRVLRGAPCLCHCA</sequence>
<evidence type="ECO:0000313" key="1">
    <source>
        <dbReference type="EMBL" id="EBU8137074.1"/>
    </source>
</evidence>
<organism evidence="1">
    <name type="scientific">Salmonella enterica subsp. enterica serovar Poona</name>
    <dbReference type="NCBI Taxonomy" id="436295"/>
    <lineage>
        <taxon>Bacteria</taxon>
        <taxon>Pseudomonadati</taxon>
        <taxon>Pseudomonadota</taxon>
        <taxon>Gammaproteobacteria</taxon>
        <taxon>Enterobacterales</taxon>
        <taxon>Enterobacteriaceae</taxon>
        <taxon>Salmonella</taxon>
    </lineage>
</organism>
<dbReference type="Proteomes" id="UP000839895">
    <property type="component" value="Unassembled WGS sequence"/>
</dbReference>
<dbReference type="AlphaFoldDB" id="A0A5V6NJX1"/>